<organism evidence="1 2">
    <name type="scientific">Lactiplantibacillus paraplantarum</name>
    <dbReference type="NCBI Taxonomy" id="60520"/>
    <lineage>
        <taxon>Bacteria</taxon>
        <taxon>Bacillati</taxon>
        <taxon>Bacillota</taxon>
        <taxon>Bacilli</taxon>
        <taxon>Lactobacillales</taxon>
        <taxon>Lactobacillaceae</taxon>
        <taxon>Lactiplantibacillus</taxon>
    </lineage>
</organism>
<evidence type="ECO:0008006" key="3">
    <source>
        <dbReference type="Google" id="ProtNLM"/>
    </source>
</evidence>
<protein>
    <recommendedName>
        <fullName evidence="3">TPR repeat-containing protein</fullName>
    </recommendedName>
</protein>
<sequence length="304" mass="34488">MTVSETQLAAEQASQAQEWSKAASLWEQVYQTQQTAPINYHLVQALVADQQYVAAASYASEFEAQYLATDGAAELYITALIANHDFIMARIVIMARKSSGWTKTMLATLAAAETNAEQTVATTLTTTMRHFYHLSDQPARQHADSLQAAHHLTYQRYLTAAKFLLVDPFLHPLTRVEVLYTLYNLRVPEMVKMQWLLNDEMLTLCPAKLSVFGQDETSMAVYRVLKARLGNQDVFLYENLRELLQLQLMYLYPQAKAVITDPAAWIDVLIWQQTGQAVTVTGAEIEKMMKIQQKIQQFSLDLQQ</sequence>
<proteinExistence type="predicted"/>
<evidence type="ECO:0000313" key="2">
    <source>
        <dbReference type="Proteomes" id="UP000292648"/>
    </source>
</evidence>
<name>A0A4Q9Y2M5_9LACO</name>
<reference evidence="1 2" key="1">
    <citation type="submission" date="2019-01" db="EMBL/GenBank/DDBJ databases">
        <title>Draft genome sequence of Lactobacillus paraplantarum OSY-TC318, a Producer of the novel lantibiotic Paraplantaracin TC318.</title>
        <authorList>
            <person name="Hussein W.E."/>
            <person name="Huang E."/>
            <person name="Yousef A.E."/>
        </authorList>
    </citation>
    <scope>NUCLEOTIDE SEQUENCE [LARGE SCALE GENOMIC DNA]</scope>
    <source>
        <strain evidence="1 2">OSY-TC318</strain>
    </source>
</reference>
<evidence type="ECO:0000313" key="1">
    <source>
        <dbReference type="EMBL" id="TBX41789.1"/>
    </source>
</evidence>
<dbReference type="Proteomes" id="UP000292648">
    <property type="component" value="Unassembled WGS sequence"/>
</dbReference>
<comment type="caution">
    <text evidence="1">The sequence shown here is derived from an EMBL/GenBank/DDBJ whole genome shotgun (WGS) entry which is preliminary data.</text>
</comment>
<gene>
    <name evidence="1" type="ORF">EUZ87_08970</name>
</gene>
<dbReference type="AlphaFoldDB" id="A0A4Q9Y2M5"/>
<dbReference type="EMBL" id="SEHH01000064">
    <property type="protein sequence ID" value="TBX41789.1"/>
    <property type="molecule type" value="Genomic_DNA"/>
</dbReference>
<accession>A0A4Q9Y2M5</accession>